<name>A0ABT0UKT0_9ACTN</name>
<evidence type="ECO:0008006" key="4">
    <source>
        <dbReference type="Google" id="ProtNLM"/>
    </source>
</evidence>
<evidence type="ECO:0000313" key="3">
    <source>
        <dbReference type="Proteomes" id="UP001431429"/>
    </source>
</evidence>
<sequence>MGAGAVYKFLMSVDARGSGRYLDNAKLRMRRRIYAWADDAFDSSGIGRALIHREDRGDGFIAAVDARVPPAQLIGPWLAELYQGLRDGNEELSTPLGLRVGMHVGPVQHDDDGMAGEAVDQVCRLADSDITRDVLAHSGRDLVCVVSDSLYLAVVKHGGRFMEPSTYRPARLMLKEGPVTAWFHIPGETRPAVPGDATFGKLRGADAAPGPRRAFGPSTDPQDGGEPQAVSRARDIPGGWSRASRDGAGDDSVLEAAPDDTEADRDREGARVEVHAEGDSIFVDRGDFRYGTTHFGGRHTTPPRGDR</sequence>
<organism evidence="2 3">
    <name type="scientific">Streptomyces albipurpureus</name>
    <dbReference type="NCBI Taxonomy" id="2897419"/>
    <lineage>
        <taxon>Bacteria</taxon>
        <taxon>Bacillati</taxon>
        <taxon>Actinomycetota</taxon>
        <taxon>Actinomycetes</taxon>
        <taxon>Kitasatosporales</taxon>
        <taxon>Streptomycetaceae</taxon>
        <taxon>Streptomyces</taxon>
    </lineage>
</organism>
<proteinExistence type="predicted"/>
<dbReference type="Proteomes" id="UP001431429">
    <property type="component" value="Unassembled WGS sequence"/>
</dbReference>
<dbReference type="RefSeq" id="WP_250919186.1">
    <property type="nucleotide sequence ID" value="NZ_JAMQAW010000009.1"/>
</dbReference>
<feature type="region of interest" description="Disordered" evidence="1">
    <location>
        <begin position="193"/>
        <end position="307"/>
    </location>
</feature>
<gene>
    <name evidence="2" type="ORF">NBG84_11125</name>
</gene>
<feature type="compositionally biased region" description="Basic and acidic residues" evidence="1">
    <location>
        <begin position="264"/>
        <end position="288"/>
    </location>
</feature>
<dbReference type="Gene3D" id="3.30.70.1230">
    <property type="entry name" value="Nucleotide cyclase"/>
    <property type="match status" value="1"/>
</dbReference>
<dbReference type="SUPFAM" id="SSF55073">
    <property type="entry name" value="Nucleotide cyclase"/>
    <property type="match status" value="1"/>
</dbReference>
<keyword evidence="3" id="KW-1185">Reference proteome</keyword>
<evidence type="ECO:0000256" key="1">
    <source>
        <dbReference type="SAM" id="MobiDB-lite"/>
    </source>
</evidence>
<comment type="caution">
    <text evidence="2">The sequence shown here is derived from an EMBL/GenBank/DDBJ whole genome shotgun (WGS) entry which is preliminary data.</text>
</comment>
<dbReference type="EMBL" id="JAMQAW010000009">
    <property type="protein sequence ID" value="MCM2388836.1"/>
    <property type="molecule type" value="Genomic_DNA"/>
</dbReference>
<dbReference type="InterPro" id="IPR029787">
    <property type="entry name" value="Nucleotide_cyclase"/>
</dbReference>
<evidence type="ECO:0000313" key="2">
    <source>
        <dbReference type="EMBL" id="MCM2388836.1"/>
    </source>
</evidence>
<feature type="compositionally biased region" description="Low complexity" evidence="1">
    <location>
        <begin position="205"/>
        <end position="217"/>
    </location>
</feature>
<accession>A0ABT0UKT0</accession>
<protein>
    <recommendedName>
        <fullName evidence="4">Guanylate cyclase domain-containing protein</fullName>
    </recommendedName>
</protein>
<reference evidence="2" key="1">
    <citation type="submission" date="2022-06" db="EMBL/GenBank/DDBJ databases">
        <title>Genome public.</title>
        <authorList>
            <person name="Sun Q."/>
        </authorList>
    </citation>
    <scope>NUCLEOTIDE SEQUENCE</scope>
    <source>
        <strain evidence="2">CWNU-1</strain>
    </source>
</reference>